<dbReference type="InterPro" id="IPR011990">
    <property type="entry name" value="TPR-like_helical_dom_sf"/>
</dbReference>
<dbReference type="PANTHER" id="PTHR45586">
    <property type="entry name" value="TPR REPEAT-CONTAINING PROTEIN PA4667"/>
    <property type="match status" value="1"/>
</dbReference>
<feature type="region of interest" description="Disordered" evidence="3">
    <location>
        <begin position="413"/>
        <end position="433"/>
    </location>
</feature>
<keyword evidence="1" id="KW-0677">Repeat</keyword>
<dbReference type="SMART" id="SM00028">
    <property type="entry name" value="TPR"/>
    <property type="match status" value="10"/>
</dbReference>
<evidence type="ECO:0000256" key="1">
    <source>
        <dbReference type="ARBA" id="ARBA00022737"/>
    </source>
</evidence>
<feature type="non-terminal residue" evidence="4">
    <location>
        <position position="1"/>
    </location>
</feature>
<dbReference type="SUPFAM" id="SSF48452">
    <property type="entry name" value="TPR-like"/>
    <property type="match status" value="2"/>
</dbReference>
<comment type="caution">
    <text evidence="4">The sequence shown here is derived from an EMBL/GenBank/DDBJ whole genome shotgun (WGS) entry which is preliminary data.</text>
</comment>
<dbReference type="InterPro" id="IPR051012">
    <property type="entry name" value="CellSynth/LPSAsmb/PSIAsmb"/>
</dbReference>
<dbReference type="Pfam" id="PF14559">
    <property type="entry name" value="TPR_19"/>
    <property type="match status" value="2"/>
</dbReference>
<sequence length="433" mass="48224">SSNVQGRFLRAHLLLEKQQFSEAGEVLDTIINDQPRHAGAHYYRGLIYLAEKDQARAKGALLKAVEYNPINLKARILLAEVYLAERAPDLALEQLKIVLTKEPGNYQAHLHQGNAYLLKRDIKSSRQFFEKAAKISPDDPTAYYRLAGLDSLQRRYDPALSQLNKVLELKADHLPALAAKVSIYMAQKQPAEALAFLEEKLRAHQKNARLAAALHEMRGSVLFVQKDYDQSEAAFKKALNLNPDLVGPYLSLARLYHVTKETDEAINQYQAILAKQPEFIQAYMALGTIYDAEGKSAKARKMYEKALEVNPDFAPAANNLAWILLQTGADPNGALNLAKKAKAQLPDDPRVADTLGLALITKGLGPSAIAEFEDAALKMPQNPTVLYHLGLAHWKNGEKNHALEALRKALKTKRPFPEEESGRKLLKEIEATK</sequence>
<evidence type="ECO:0000313" key="4">
    <source>
        <dbReference type="EMBL" id="GAF68985.1"/>
    </source>
</evidence>
<evidence type="ECO:0000256" key="3">
    <source>
        <dbReference type="SAM" id="MobiDB-lite"/>
    </source>
</evidence>
<reference evidence="4" key="1">
    <citation type="journal article" date="2014" name="Front. Microbiol.">
        <title>High frequency of phylogenetically diverse reductive dehalogenase-homologous genes in deep subseafloor sedimentary metagenomes.</title>
        <authorList>
            <person name="Kawai M."/>
            <person name="Futagami T."/>
            <person name="Toyoda A."/>
            <person name="Takaki Y."/>
            <person name="Nishi S."/>
            <person name="Hori S."/>
            <person name="Arai W."/>
            <person name="Tsubouchi T."/>
            <person name="Morono Y."/>
            <person name="Uchiyama I."/>
            <person name="Ito T."/>
            <person name="Fujiyama A."/>
            <person name="Inagaki F."/>
            <person name="Takami H."/>
        </authorList>
    </citation>
    <scope>NUCLEOTIDE SEQUENCE</scope>
    <source>
        <strain evidence="4">Expedition CK06-06</strain>
    </source>
</reference>
<dbReference type="PANTHER" id="PTHR45586:SF14">
    <property type="entry name" value="TETRATRICOPEPTIDE TPR_2 REPEAT PROTEIN"/>
    <property type="match status" value="1"/>
</dbReference>
<organism evidence="4">
    <name type="scientific">marine sediment metagenome</name>
    <dbReference type="NCBI Taxonomy" id="412755"/>
    <lineage>
        <taxon>unclassified sequences</taxon>
        <taxon>metagenomes</taxon>
        <taxon>ecological metagenomes</taxon>
    </lineage>
</organism>
<accession>X0SYY1</accession>
<proteinExistence type="predicted"/>
<dbReference type="Gene3D" id="1.25.40.10">
    <property type="entry name" value="Tetratricopeptide repeat domain"/>
    <property type="match status" value="3"/>
</dbReference>
<dbReference type="PROSITE" id="PS50005">
    <property type="entry name" value="TPR"/>
    <property type="match status" value="7"/>
</dbReference>
<dbReference type="InterPro" id="IPR019734">
    <property type="entry name" value="TPR_rpt"/>
</dbReference>
<keyword evidence="2" id="KW-0802">TPR repeat</keyword>
<evidence type="ECO:0000256" key="2">
    <source>
        <dbReference type="ARBA" id="ARBA00022803"/>
    </source>
</evidence>
<dbReference type="PROSITE" id="PS50293">
    <property type="entry name" value="TPR_REGION"/>
    <property type="match status" value="1"/>
</dbReference>
<name>X0SYY1_9ZZZZ</name>
<protein>
    <submittedName>
        <fullName evidence="4">Uncharacterized protein</fullName>
    </submittedName>
</protein>
<gene>
    <name evidence="4" type="ORF">S01H1_10070</name>
</gene>
<dbReference type="Pfam" id="PF13432">
    <property type="entry name" value="TPR_16"/>
    <property type="match status" value="3"/>
</dbReference>
<dbReference type="EMBL" id="BARS01005143">
    <property type="protein sequence ID" value="GAF68985.1"/>
    <property type="molecule type" value="Genomic_DNA"/>
</dbReference>
<feature type="compositionally biased region" description="Basic and acidic residues" evidence="3">
    <location>
        <begin position="415"/>
        <end position="433"/>
    </location>
</feature>
<dbReference type="AlphaFoldDB" id="X0SYY1"/>